<organism evidence="8 9">
    <name type="scientific">Cladobotryum mycophilum</name>
    <dbReference type="NCBI Taxonomy" id="491253"/>
    <lineage>
        <taxon>Eukaryota</taxon>
        <taxon>Fungi</taxon>
        <taxon>Dikarya</taxon>
        <taxon>Ascomycota</taxon>
        <taxon>Pezizomycotina</taxon>
        <taxon>Sordariomycetes</taxon>
        <taxon>Hypocreomycetidae</taxon>
        <taxon>Hypocreales</taxon>
        <taxon>Hypocreaceae</taxon>
        <taxon>Cladobotryum</taxon>
    </lineage>
</organism>
<feature type="transmembrane region" description="Helical" evidence="6">
    <location>
        <begin position="185"/>
        <end position="203"/>
    </location>
</feature>
<evidence type="ECO:0000256" key="4">
    <source>
        <dbReference type="ARBA" id="ARBA00023136"/>
    </source>
</evidence>
<proteinExistence type="predicted"/>
<dbReference type="InterPro" id="IPR020846">
    <property type="entry name" value="MFS_dom"/>
</dbReference>
<feature type="transmembrane region" description="Helical" evidence="6">
    <location>
        <begin position="491"/>
        <end position="512"/>
    </location>
</feature>
<dbReference type="PANTHER" id="PTHR23502:SF134">
    <property type="entry name" value="MAJOR FACILITATOR SUPERFAMILY (MFS) PROFILE DOMAIN-CONTAINING PROTEIN-RELATED"/>
    <property type="match status" value="1"/>
</dbReference>
<evidence type="ECO:0000313" key="8">
    <source>
        <dbReference type="EMBL" id="KAK5992985.1"/>
    </source>
</evidence>
<reference evidence="8 9" key="1">
    <citation type="submission" date="2024-01" db="EMBL/GenBank/DDBJ databases">
        <title>Complete genome of Cladobotryum mycophilum ATHUM6906.</title>
        <authorList>
            <person name="Christinaki A.C."/>
            <person name="Myridakis A.I."/>
            <person name="Kouvelis V.N."/>
        </authorList>
    </citation>
    <scope>NUCLEOTIDE SEQUENCE [LARGE SCALE GENOMIC DNA]</scope>
    <source>
        <strain evidence="8 9">ATHUM6906</strain>
    </source>
</reference>
<feature type="transmembrane region" description="Helical" evidence="6">
    <location>
        <begin position="249"/>
        <end position="270"/>
    </location>
</feature>
<feature type="compositionally biased region" description="Basic and acidic residues" evidence="5">
    <location>
        <begin position="9"/>
        <end position="24"/>
    </location>
</feature>
<dbReference type="EMBL" id="JAVFKD010000012">
    <property type="protein sequence ID" value="KAK5992985.1"/>
    <property type="molecule type" value="Genomic_DNA"/>
</dbReference>
<keyword evidence="9" id="KW-1185">Reference proteome</keyword>
<evidence type="ECO:0000313" key="9">
    <source>
        <dbReference type="Proteomes" id="UP001338125"/>
    </source>
</evidence>
<name>A0ABR0SML8_9HYPO</name>
<evidence type="ECO:0000256" key="2">
    <source>
        <dbReference type="ARBA" id="ARBA00022692"/>
    </source>
</evidence>
<dbReference type="SUPFAM" id="SSF103473">
    <property type="entry name" value="MFS general substrate transporter"/>
    <property type="match status" value="1"/>
</dbReference>
<dbReference type="Gene3D" id="1.20.1250.20">
    <property type="entry name" value="MFS general substrate transporter like domains"/>
    <property type="match status" value="1"/>
</dbReference>
<feature type="transmembrane region" description="Helical" evidence="6">
    <location>
        <begin position="124"/>
        <end position="144"/>
    </location>
</feature>
<feature type="transmembrane region" description="Helical" evidence="6">
    <location>
        <begin position="215"/>
        <end position="237"/>
    </location>
</feature>
<evidence type="ECO:0000256" key="1">
    <source>
        <dbReference type="ARBA" id="ARBA00004141"/>
    </source>
</evidence>
<gene>
    <name evidence="8" type="ORF">PT974_06410</name>
</gene>
<evidence type="ECO:0000256" key="5">
    <source>
        <dbReference type="SAM" id="MobiDB-lite"/>
    </source>
</evidence>
<feature type="transmembrane region" description="Helical" evidence="6">
    <location>
        <begin position="557"/>
        <end position="579"/>
    </location>
</feature>
<dbReference type="PROSITE" id="PS00216">
    <property type="entry name" value="SUGAR_TRANSPORT_1"/>
    <property type="match status" value="1"/>
</dbReference>
<protein>
    <submittedName>
        <fullName evidence="8">Major facilitator superfamily multidrug transporter NAG4-like protein</fullName>
    </submittedName>
</protein>
<feature type="domain" description="Major facilitator superfamily (MFS) profile" evidence="7">
    <location>
        <begin position="90"/>
        <end position="596"/>
    </location>
</feature>
<feature type="transmembrane region" description="Helical" evidence="6">
    <location>
        <begin position="88"/>
        <end position="109"/>
    </location>
</feature>
<accession>A0ABR0SML8</accession>
<feature type="transmembrane region" description="Helical" evidence="6">
    <location>
        <begin position="363"/>
        <end position="387"/>
    </location>
</feature>
<dbReference type="Pfam" id="PF07690">
    <property type="entry name" value="MFS_1"/>
    <property type="match status" value="1"/>
</dbReference>
<dbReference type="InterPro" id="IPR005829">
    <property type="entry name" value="Sugar_transporter_CS"/>
</dbReference>
<feature type="region of interest" description="Disordered" evidence="5">
    <location>
        <begin position="1"/>
        <end position="31"/>
    </location>
</feature>
<feature type="transmembrane region" description="Helical" evidence="6">
    <location>
        <begin position="156"/>
        <end position="179"/>
    </location>
</feature>
<evidence type="ECO:0000259" key="7">
    <source>
        <dbReference type="PROSITE" id="PS50850"/>
    </source>
</evidence>
<feature type="transmembrane region" description="Helical" evidence="6">
    <location>
        <begin position="533"/>
        <end position="551"/>
    </location>
</feature>
<dbReference type="PANTHER" id="PTHR23502">
    <property type="entry name" value="MAJOR FACILITATOR SUPERFAMILY"/>
    <property type="match status" value="1"/>
</dbReference>
<dbReference type="InterPro" id="IPR036259">
    <property type="entry name" value="MFS_trans_sf"/>
</dbReference>
<comment type="caution">
    <text evidence="8">The sequence shown here is derived from an EMBL/GenBank/DDBJ whole genome shotgun (WGS) entry which is preliminary data.</text>
</comment>
<sequence>MSSSSLGSAHEDGAELSPIDEKPYHRQNTTIRLDNNSPISYLYLTFDTKLPLPRASEQSGRSDEKALPPCPDMKRYVSPSEWSPARKCMMLILSCIACFLTGVVAGAYSPPALIMAHDLGTSRLVVLVGITTYCFGFASAPMVLAPMSEVWGRKPIFMAAGAVFVIFPAICSVMTNIAGMLVCRFFQGIGTSVFSTVVGGVLADIWANHERNTPMALFAGSALGGTGAGPLVSAALIKTLGPTTMAWKWSFWVQVILNGTTVAAFLAFFTESRRCVILSKKAKALNQWYEKLETHGAYGLWVDRDLAMTSSASSSLTSFTLDSSDKIDATPEGQLRRVRWVVKEDEQRASLGRIVATSVKRPFHLLVTEPVIFCFSLWAAFSWGVLYLSFSVVPFLHGNDFSMSSRVYVAMMIASTIAPCVSILQEKLLKHPQWRVHEEEFQYSESRLWAFLRTRFPAEAPESRLYFSCFTATLLPIGLFIAFMADTTGRGYTQAVGLGLAIWGIYAVYLATFNYLADSYHIYASSALAAQSFCRNILGGVFPLVTGAMFQNLGVRGAGAVLGGIATGLTVIPWVLMFYGQRIRSKSRVAMALQKN</sequence>
<dbReference type="PROSITE" id="PS50850">
    <property type="entry name" value="MFS"/>
    <property type="match status" value="1"/>
</dbReference>
<feature type="transmembrane region" description="Helical" evidence="6">
    <location>
        <begin position="465"/>
        <end position="485"/>
    </location>
</feature>
<feature type="transmembrane region" description="Helical" evidence="6">
    <location>
        <begin position="407"/>
        <end position="425"/>
    </location>
</feature>
<keyword evidence="3 6" id="KW-1133">Transmembrane helix</keyword>
<dbReference type="Proteomes" id="UP001338125">
    <property type="component" value="Unassembled WGS sequence"/>
</dbReference>
<evidence type="ECO:0000256" key="3">
    <source>
        <dbReference type="ARBA" id="ARBA00022989"/>
    </source>
</evidence>
<keyword evidence="2 6" id="KW-0812">Transmembrane</keyword>
<keyword evidence="4 6" id="KW-0472">Membrane</keyword>
<evidence type="ECO:0000256" key="6">
    <source>
        <dbReference type="SAM" id="Phobius"/>
    </source>
</evidence>
<comment type="subcellular location">
    <subcellularLocation>
        <location evidence="1">Membrane</location>
        <topology evidence="1">Multi-pass membrane protein</topology>
    </subcellularLocation>
</comment>
<dbReference type="InterPro" id="IPR011701">
    <property type="entry name" value="MFS"/>
</dbReference>